<protein>
    <recommendedName>
        <fullName evidence="2">DUF4637 domain-containing protein</fullName>
    </recommendedName>
</protein>
<evidence type="ECO:0000313" key="3">
    <source>
        <dbReference type="Ensembl" id="ENSXETP00000094166"/>
    </source>
</evidence>
<dbReference type="Pfam" id="PF15470">
    <property type="entry name" value="DUF4637"/>
    <property type="match status" value="1"/>
</dbReference>
<accession>A0A6I8SH76</accession>
<evidence type="ECO:0000256" key="1">
    <source>
        <dbReference type="SAM" id="MobiDB-lite"/>
    </source>
</evidence>
<feature type="domain" description="DUF4637" evidence="2">
    <location>
        <begin position="113"/>
        <end position="149"/>
    </location>
</feature>
<dbReference type="Ensembl" id="ENSXETT00000074631">
    <property type="protein sequence ID" value="ENSXETP00000094166"/>
    <property type="gene ID" value="ENSXETG00000036947"/>
</dbReference>
<evidence type="ECO:0000259" key="2">
    <source>
        <dbReference type="Pfam" id="PF15470"/>
    </source>
</evidence>
<sequence length="185" mass="21882">MYFTGFGHELAEWKDPRERHDTRQKCPEEERPPTQEKDPFPYTALWIMESSQVLLLILDHNWTVLVHSALALYFNSILYSPSRTRPQPHEEKRKPVRWAAVKEQKVMDLHCGRMQRPKRMCPKCEIITCRKCDTLHADTLFVAHSLLDHYDILLLFSKNPIPLAHLIKYLLTHTYFTFSRTGSHL</sequence>
<reference evidence="3" key="2">
    <citation type="submission" date="2020-05" db="UniProtKB">
        <authorList>
            <consortium name="Ensembl"/>
        </authorList>
    </citation>
    <scope>IDENTIFICATION</scope>
</reference>
<dbReference type="AlphaFoldDB" id="A0A6I8SH76"/>
<dbReference type="Bgee" id="ENSXETG00000036947">
    <property type="expression patterns" value="Expressed in testis and 3 other cell types or tissues"/>
</dbReference>
<dbReference type="InterPro" id="IPR029174">
    <property type="entry name" value="DUF4637"/>
</dbReference>
<organism evidence="3">
    <name type="scientific">Xenopus tropicalis</name>
    <name type="common">Western clawed frog</name>
    <name type="synonym">Silurana tropicalis</name>
    <dbReference type="NCBI Taxonomy" id="8364"/>
    <lineage>
        <taxon>Eukaryota</taxon>
        <taxon>Metazoa</taxon>
        <taxon>Chordata</taxon>
        <taxon>Craniata</taxon>
        <taxon>Vertebrata</taxon>
        <taxon>Euteleostomi</taxon>
        <taxon>Amphibia</taxon>
        <taxon>Batrachia</taxon>
        <taxon>Anura</taxon>
        <taxon>Pipoidea</taxon>
        <taxon>Pipidae</taxon>
        <taxon>Xenopodinae</taxon>
        <taxon>Xenopus</taxon>
        <taxon>Silurana</taxon>
    </lineage>
</organism>
<proteinExistence type="predicted"/>
<feature type="region of interest" description="Disordered" evidence="1">
    <location>
        <begin position="14"/>
        <end position="37"/>
    </location>
</feature>
<reference evidence="3" key="1">
    <citation type="journal article" date="2010" name="Science">
        <title>The genome of the Western clawed frog Xenopus tropicalis.</title>
        <authorList>
            <person name="Hellsten U."/>
            <person name="Harland R.M."/>
            <person name="Gilchrist M.J."/>
            <person name="Hendrix D."/>
            <person name="Jurka J."/>
            <person name="Kapitonov V."/>
            <person name="Ovcharenko I."/>
            <person name="Putnam N.H."/>
            <person name="Shu S."/>
            <person name="Taher L."/>
            <person name="Blitz I.L."/>
            <person name="Blumberg B."/>
            <person name="Dichmann D.S."/>
            <person name="Dubchak I."/>
            <person name="Amaya E."/>
            <person name="Detter J.C."/>
            <person name="Fletcher R."/>
            <person name="Gerhard D.S."/>
            <person name="Goodstein D."/>
            <person name="Graves T."/>
            <person name="Grigoriev I.V."/>
            <person name="Grimwood J."/>
            <person name="Kawashima T."/>
            <person name="Lindquist E."/>
            <person name="Lucas S.M."/>
            <person name="Mead P.E."/>
            <person name="Mitros T."/>
            <person name="Ogino H."/>
            <person name="Ohta Y."/>
            <person name="Poliakov A.V."/>
            <person name="Pollet N."/>
            <person name="Robert J."/>
            <person name="Salamov A."/>
            <person name="Sater A.K."/>
            <person name="Schmutz J."/>
            <person name="Terry A."/>
            <person name="Vize P.D."/>
            <person name="Warren W.C."/>
            <person name="Wells D."/>
            <person name="Wills A."/>
            <person name="Wilson R.K."/>
            <person name="Zimmerman L.B."/>
            <person name="Zorn A.M."/>
            <person name="Grainger R."/>
            <person name="Grammer T."/>
            <person name="Khokha M.K."/>
            <person name="Richardson P.M."/>
            <person name="Rokhsar D.S."/>
        </authorList>
    </citation>
    <scope>NUCLEOTIDE SEQUENCE [LARGE SCALE GENOMIC DNA]</scope>
    <source>
        <strain evidence="3">Nigerian</strain>
    </source>
</reference>
<name>A0A6I8SH76_XENTR</name>
<dbReference type="InParanoid" id="A0A6I8SH76"/>